<gene>
    <name evidence="1" type="ORF">JWG45_06465</name>
</gene>
<evidence type="ECO:0000313" key="2">
    <source>
        <dbReference type="Proteomes" id="UP000724686"/>
    </source>
</evidence>
<evidence type="ECO:0000313" key="1">
    <source>
        <dbReference type="EMBL" id="MBM9576795.1"/>
    </source>
</evidence>
<sequence>MDLIKAEWKVIRDNQLDLNPNQRIAFLNSYFSEMEKIAYRSAGFVDKCVSAAVFALFADYDD</sequence>
<dbReference type="EMBL" id="JAFFPU010000024">
    <property type="protein sequence ID" value="MBM9576795.1"/>
    <property type="molecule type" value="Genomic_DNA"/>
</dbReference>
<reference evidence="1 2" key="1">
    <citation type="submission" date="2021-02" db="EMBL/GenBank/DDBJ databases">
        <title>Leptospira ainlahdjerensis sp. nov., Leptospira ainazelensis sp. nov., Leptospira abararensis sp. nov. and Leptospira chreensis sp. nov., four new species isolated from water sources in Algeria.</title>
        <authorList>
            <person name="Amara Korba A."/>
            <person name="Kainiu M."/>
            <person name="Vincent A.T."/>
            <person name="Mariet J.-F."/>
            <person name="Veyrier F.J."/>
            <person name="Goarant C."/>
            <person name="Picardeau M."/>
        </authorList>
    </citation>
    <scope>NUCLEOTIDE SEQUENCE [LARGE SCALE GENOMIC DNA]</scope>
    <source>
        <strain evidence="1 2">201903070</strain>
    </source>
</reference>
<accession>A0ABS2U8V5</accession>
<dbReference type="RefSeq" id="WP_205278932.1">
    <property type="nucleotide sequence ID" value="NZ_JAFFPU010000024.1"/>
</dbReference>
<protein>
    <submittedName>
        <fullName evidence="1">Uncharacterized protein</fullName>
    </submittedName>
</protein>
<organism evidence="1 2">
    <name type="scientific">Leptospira ainlahdjerensis</name>
    <dbReference type="NCBI Taxonomy" id="2810033"/>
    <lineage>
        <taxon>Bacteria</taxon>
        <taxon>Pseudomonadati</taxon>
        <taxon>Spirochaetota</taxon>
        <taxon>Spirochaetia</taxon>
        <taxon>Leptospirales</taxon>
        <taxon>Leptospiraceae</taxon>
        <taxon>Leptospira</taxon>
    </lineage>
</organism>
<dbReference type="SUPFAM" id="SSF55073">
    <property type="entry name" value="Nucleotide cyclase"/>
    <property type="match status" value="1"/>
</dbReference>
<keyword evidence="2" id="KW-1185">Reference proteome</keyword>
<dbReference type="Proteomes" id="UP000724686">
    <property type="component" value="Unassembled WGS sequence"/>
</dbReference>
<proteinExistence type="predicted"/>
<dbReference type="InterPro" id="IPR029787">
    <property type="entry name" value="Nucleotide_cyclase"/>
</dbReference>
<name>A0ABS2U8V5_9LEPT</name>
<comment type="caution">
    <text evidence="1">The sequence shown here is derived from an EMBL/GenBank/DDBJ whole genome shotgun (WGS) entry which is preliminary data.</text>
</comment>